<feature type="compositionally biased region" description="Basic and acidic residues" evidence="1">
    <location>
        <begin position="27"/>
        <end position="36"/>
    </location>
</feature>
<keyword evidence="3" id="KW-1185">Reference proteome</keyword>
<gene>
    <name evidence="2" type="ORF">PHLCEN_2v11786</name>
</gene>
<evidence type="ECO:0000256" key="1">
    <source>
        <dbReference type="SAM" id="MobiDB-lite"/>
    </source>
</evidence>
<evidence type="ECO:0000313" key="2">
    <source>
        <dbReference type="EMBL" id="PSR72338.1"/>
    </source>
</evidence>
<name>A0A2R6NJC0_9APHY</name>
<proteinExistence type="predicted"/>
<feature type="compositionally biased region" description="Basic residues" evidence="1">
    <location>
        <begin position="14"/>
        <end position="26"/>
    </location>
</feature>
<feature type="compositionally biased region" description="Low complexity" evidence="1">
    <location>
        <begin position="1"/>
        <end position="13"/>
    </location>
</feature>
<comment type="caution">
    <text evidence="2">The sequence shown here is derived from an EMBL/GenBank/DDBJ whole genome shotgun (WGS) entry which is preliminary data.</text>
</comment>
<sequence length="67" mass="7241">MSSSTTETQVTVTKKVKKLKPARKQVKPGEVEKKEAPQTGKEYSTFSLISGITSGLEVTGKIVTQSE</sequence>
<protein>
    <submittedName>
        <fullName evidence="2">Uncharacterized protein</fullName>
    </submittedName>
</protein>
<organism evidence="2 3">
    <name type="scientific">Hermanssonia centrifuga</name>
    <dbReference type="NCBI Taxonomy" id="98765"/>
    <lineage>
        <taxon>Eukaryota</taxon>
        <taxon>Fungi</taxon>
        <taxon>Dikarya</taxon>
        <taxon>Basidiomycota</taxon>
        <taxon>Agaricomycotina</taxon>
        <taxon>Agaricomycetes</taxon>
        <taxon>Polyporales</taxon>
        <taxon>Meruliaceae</taxon>
        <taxon>Hermanssonia</taxon>
    </lineage>
</organism>
<dbReference type="AlphaFoldDB" id="A0A2R6NJC0"/>
<dbReference type="EMBL" id="MLYV02001195">
    <property type="protein sequence ID" value="PSR72338.1"/>
    <property type="molecule type" value="Genomic_DNA"/>
</dbReference>
<evidence type="ECO:0000313" key="3">
    <source>
        <dbReference type="Proteomes" id="UP000186601"/>
    </source>
</evidence>
<reference evidence="2 3" key="1">
    <citation type="submission" date="2018-02" db="EMBL/GenBank/DDBJ databases">
        <title>Genome sequence of the basidiomycete white-rot fungus Phlebia centrifuga.</title>
        <authorList>
            <person name="Granchi Z."/>
            <person name="Peng M."/>
            <person name="de Vries R.P."/>
            <person name="Hilden K."/>
            <person name="Makela M.R."/>
            <person name="Grigoriev I."/>
            <person name="Riley R."/>
        </authorList>
    </citation>
    <scope>NUCLEOTIDE SEQUENCE [LARGE SCALE GENOMIC DNA]</scope>
    <source>
        <strain evidence="2 3">FBCC195</strain>
    </source>
</reference>
<accession>A0A2R6NJC0</accession>
<feature type="region of interest" description="Disordered" evidence="1">
    <location>
        <begin position="1"/>
        <end position="40"/>
    </location>
</feature>
<dbReference type="Proteomes" id="UP000186601">
    <property type="component" value="Unassembled WGS sequence"/>
</dbReference>